<feature type="region of interest" description="Disordered" evidence="1">
    <location>
        <begin position="516"/>
        <end position="544"/>
    </location>
</feature>
<keyword evidence="3" id="KW-1185">Reference proteome</keyword>
<sequence>MICYSGFTVTGKRILCARLYKFFLIFILKIMLLHRRRLGCDANSKKIGNCITMSASQREMAACGKDGYVRECPSGRLLVRQIKSSGTAVLGVIALEEVDVLAEGARVLRLHNIPLMVATPRATESEAASLLLYAPDDPAVFTQPDNVFSAVPNIARATIAVAKGIQSNPFAFCLGDVLALDPDGATTRSQLKVNWRLGCVAGVVSPQIAAQWALDLSSSAFLVEPHLLELAGLADYMRRHGVIHHPFDNELPHIVQAVSALGTAFHLQELSSCVQQQSDNGTDEENNSTTEFECSPAFAADRTRVPSQMLTFSAELEGTSNHFTPSGRLVTNRYLIQKLMAGSGESSPVAFCGDDGLVLAAIITSSLRGRSEIISILNRNSSANLLVTITALNVSSLKHIRQQHREAQLTLIATLTSAALMLRWTLVVSMADEKYRDAAIAGLIVLLASSVRSVFIPRMVQKCGQRRQLSTKSTYACYISTASGIPTSPWLDYNFAITTYNSNNCNSGNCTNSYSSYKNRSSDNSKNLTNDVKLSGRRLTRHPQ</sequence>
<reference evidence="2 3" key="1">
    <citation type="submission" date="2022-05" db="EMBL/GenBank/DDBJ databases">
        <title>A multi-omics perspective on studying reproductive biology in Daphnia sinensis.</title>
        <authorList>
            <person name="Jia J."/>
        </authorList>
    </citation>
    <scope>NUCLEOTIDE SEQUENCE [LARGE SCALE GENOMIC DNA]</scope>
    <source>
        <strain evidence="2 3">WSL</strain>
    </source>
</reference>
<evidence type="ECO:0000313" key="2">
    <source>
        <dbReference type="EMBL" id="KAI9557748.1"/>
    </source>
</evidence>
<organism evidence="2 3">
    <name type="scientific">Daphnia sinensis</name>
    <dbReference type="NCBI Taxonomy" id="1820382"/>
    <lineage>
        <taxon>Eukaryota</taxon>
        <taxon>Metazoa</taxon>
        <taxon>Ecdysozoa</taxon>
        <taxon>Arthropoda</taxon>
        <taxon>Crustacea</taxon>
        <taxon>Branchiopoda</taxon>
        <taxon>Diplostraca</taxon>
        <taxon>Cladocera</taxon>
        <taxon>Anomopoda</taxon>
        <taxon>Daphniidae</taxon>
        <taxon>Daphnia</taxon>
        <taxon>Daphnia similis group</taxon>
    </lineage>
</organism>
<feature type="compositionally biased region" description="Basic residues" evidence="1">
    <location>
        <begin position="535"/>
        <end position="544"/>
    </location>
</feature>
<protein>
    <submittedName>
        <fullName evidence="2">Uncharacterized protein</fullName>
    </submittedName>
</protein>
<comment type="caution">
    <text evidence="2">The sequence shown here is derived from an EMBL/GenBank/DDBJ whole genome shotgun (WGS) entry which is preliminary data.</text>
</comment>
<accession>A0AAD5LHF1</accession>
<dbReference type="EMBL" id="WJBH02000006">
    <property type="protein sequence ID" value="KAI9557748.1"/>
    <property type="molecule type" value="Genomic_DNA"/>
</dbReference>
<evidence type="ECO:0000313" key="3">
    <source>
        <dbReference type="Proteomes" id="UP000820818"/>
    </source>
</evidence>
<evidence type="ECO:0000256" key="1">
    <source>
        <dbReference type="SAM" id="MobiDB-lite"/>
    </source>
</evidence>
<dbReference type="Proteomes" id="UP000820818">
    <property type="component" value="Linkage Group LG6"/>
</dbReference>
<dbReference type="AlphaFoldDB" id="A0AAD5LHF1"/>
<name>A0AAD5LHF1_9CRUS</name>
<gene>
    <name evidence="2" type="ORF">GHT06_017577</name>
</gene>
<feature type="compositionally biased region" description="Polar residues" evidence="1">
    <location>
        <begin position="518"/>
        <end position="532"/>
    </location>
</feature>
<proteinExistence type="predicted"/>